<feature type="compositionally biased region" description="Basic and acidic residues" evidence="1">
    <location>
        <begin position="342"/>
        <end position="362"/>
    </location>
</feature>
<evidence type="ECO:0000256" key="1">
    <source>
        <dbReference type="SAM" id="MobiDB-lite"/>
    </source>
</evidence>
<protein>
    <submittedName>
        <fullName evidence="2">Uncharacterized protein</fullName>
    </submittedName>
</protein>
<organism evidence="2 3">
    <name type="scientific">Serendipita indica (strain DSM 11827)</name>
    <name type="common">Root endophyte fungus</name>
    <name type="synonym">Piriformospora indica</name>
    <dbReference type="NCBI Taxonomy" id="1109443"/>
    <lineage>
        <taxon>Eukaryota</taxon>
        <taxon>Fungi</taxon>
        <taxon>Dikarya</taxon>
        <taxon>Basidiomycota</taxon>
        <taxon>Agaricomycotina</taxon>
        <taxon>Agaricomycetes</taxon>
        <taxon>Sebacinales</taxon>
        <taxon>Serendipitaceae</taxon>
        <taxon>Serendipita</taxon>
    </lineage>
</organism>
<feature type="compositionally biased region" description="Basic and acidic residues" evidence="1">
    <location>
        <begin position="614"/>
        <end position="623"/>
    </location>
</feature>
<dbReference type="Proteomes" id="UP000007148">
    <property type="component" value="Unassembled WGS sequence"/>
</dbReference>
<feature type="compositionally biased region" description="Low complexity" evidence="1">
    <location>
        <begin position="1285"/>
        <end position="1301"/>
    </location>
</feature>
<dbReference type="InParanoid" id="G4TBX4"/>
<proteinExistence type="predicted"/>
<comment type="caution">
    <text evidence="2">The sequence shown here is derived from an EMBL/GenBank/DDBJ whole genome shotgun (WGS) entry which is preliminary data.</text>
</comment>
<feature type="compositionally biased region" description="Pro residues" evidence="1">
    <location>
        <begin position="1178"/>
        <end position="1200"/>
    </location>
</feature>
<feature type="compositionally biased region" description="Pro residues" evidence="1">
    <location>
        <begin position="1404"/>
        <end position="1414"/>
    </location>
</feature>
<feature type="compositionally biased region" description="Pro residues" evidence="1">
    <location>
        <begin position="1313"/>
        <end position="1323"/>
    </location>
</feature>
<feature type="compositionally biased region" description="Polar residues" evidence="1">
    <location>
        <begin position="774"/>
        <end position="791"/>
    </location>
</feature>
<feature type="compositionally biased region" description="Low complexity" evidence="1">
    <location>
        <begin position="86"/>
        <end position="124"/>
    </location>
</feature>
<dbReference type="STRING" id="1109443.G4TBX4"/>
<feature type="region of interest" description="Disordered" evidence="1">
    <location>
        <begin position="1351"/>
        <end position="1414"/>
    </location>
</feature>
<feature type="compositionally biased region" description="Basic and acidic residues" evidence="1">
    <location>
        <begin position="512"/>
        <end position="580"/>
    </location>
</feature>
<feature type="compositionally biased region" description="Polar residues" evidence="1">
    <location>
        <begin position="1134"/>
        <end position="1145"/>
    </location>
</feature>
<feature type="region of interest" description="Disordered" evidence="1">
    <location>
        <begin position="1"/>
        <end position="189"/>
    </location>
</feature>
<feature type="compositionally biased region" description="Pro residues" evidence="1">
    <location>
        <begin position="1150"/>
        <end position="1162"/>
    </location>
</feature>
<feature type="compositionally biased region" description="Basic and acidic residues" evidence="1">
    <location>
        <begin position="1104"/>
        <end position="1131"/>
    </location>
</feature>
<gene>
    <name evidence="2" type="ORF">PIIN_02678</name>
</gene>
<feature type="region of interest" description="Disordered" evidence="1">
    <location>
        <begin position="247"/>
        <end position="675"/>
    </location>
</feature>
<dbReference type="EMBL" id="CAFZ01000041">
    <property type="protein sequence ID" value="CCA68817.1"/>
    <property type="molecule type" value="Genomic_DNA"/>
</dbReference>
<feature type="compositionally biased region" description="Polar residues" evidence="1">
    <location>
        <begin position="162"/>
        <end position="189"/>
    </location>
</feature>
<dbReference type="HOGENOM" id="CLU_003718_0_0_1"/>
<dbReference type="OMA" id="ASITRMS"/>
<feature type="region of interest" description="Disordered" evidence="1">
    <location>
        <begin position="1308"/>
        <end position="1327"/>
    </location>
</feature>
<feature type="region of interest" description="Disordered" evidence="1">
    <location>
        <begin position="956"/>
        <end position="1067"/>
    </location>
</feature>
<feature type="compositionally biased region" description="Basic and acidic residues" evidence="1">
    <location>
        <begin position="963"/>
        <end position="975"/>
    </location>
</feature>
<evidence type="ECO:0000313" key="2">
    <source>
        <dbReference type="EMBL" id="CCA68817.1"/>
    </source>
</evidence>
<feature type="region of interest" description="Disordered" evidence="1">
    <location>
        <begin position="1085"/>
        <end position="1208"/>
    </location>
</feature>
<feature type="region of interest" description="Disordered" evidence="1">
    <location>
        <begin position="700"/>
        <end position="796"/>
    </location>
</feature>
<dbReference type="OrthoDB" id="2504896at2759"/>
<feature type="compositionally biased region" description="Polar residues" evidence="1">
    <location>
        <begin position="1049"/>
        <end position="1064"/>
    </location>
</feature>
<feature type="compositionally biased region" description="Polar residues" evidence="1">
    <location>
        <begin position="1164"/>
        <end position="1174"/>
    </location>
</feature>
<evidence type="ECO:0000313" key="3">
    <source>
        <dbReference type="Proteomes" id="UP000007148"/>
    </source>
</evidence>
<feature type="region of interest" description="Disordered" evidence="1">
    <location>
        <begin position="1275"/>
        <end position="1301"/>
    </location>
</feature>
<feature type="compositionally biased region" description="Polar residues" evidence="1">
    <location>
        <begin position="19"/>
        <end position="44"/>
    </location>
</feature>
<name>G4TBX4_SERID</name>
<dbReference type="eggNOG" id="ENOG502S3G2">
    <property type="taxonomic scope" value="Eukaryota"/>
</dbReference>
<sequence>MSEIEPVSDRQEPPPPPTTNGDTSATQDDQKPQTEQNRLSSPPNANGPASTRSSAPSTPGATHSAPTQVKRFSSANINQKFLQKVSSAHSSTPSSPAQPTTSPAQTTSTSTPAAGSPHAASPGAKWQKDTSGQTIKPSVTGADASAAKLGLPSSKGAPITKNRAQNGQPGPAWTSLTGTAKTNPRTQNEFPTAAELKDKAEKAAANSAAQRRSLDAFRGVHLDPNAQHWDEMTEEEDFLSGAIEFGDGKQYTVAPTTETQPETKESNGLDGNVPREPSVKPPEATTVHPDRSMHDLPPTRPSPTLLHATPFGRGGPVRRGSDTRPFRDGPAWGSQRNSYIEPSERDRDSRGRRPSASERDRLPISPGALGPHLRDRSPDGSGRFPGRTIVPNRRDSQASSAVAGPPRSARAHSKESTDRGNSARQLPPHLEQVKDVPSHVSSTSSRDHWRESSTNARSGLNAIHDSQPPLAPVTGDKDVASALIEDEEALKTSMAVAAERARKRRQEEEEERERQRERAKQKLLELEARIQAEKEEKERKVKEEEERLKREKEEKEKREREEVERDKERTREQLAKERVSQTKPSRPLPPSERADSWRSSAPRFLSTTEPSQKSVKDVNEPRRPPTILQKTRPLEQPTTSGAKERPGLDLSGKPASSATIPELAALQSPDSDGPVEVLDFADLRQLAEGYHGSLSVNTLPINGVESSPSSPLVNLRSTTESHGGRSQHTRRDSLTRSHIGAQADDIHSRSLKSARAQPPAPLVLGPRGSHDTGHPNSAALSSARSPRTFDSNHPYKEAPISVLDDTMSRFKTALMHSNPVHAGMSSDAIMLGLERAEAEELIRVKNAKVLAEHAAITGQATWCQTQEQEPEEEDEGLNVLIPTLSLNREPVPARQLALIKYTPPWRWDCLSFEPPVPYMNKRTLSVFDVLTEGTKNQTSIRIQIPGMAPKEVAYHARPTRAVPTERPRRLERPEIRPTNPPAVVNSTPAVPKSAPLNSQWPPKSNKGSDEAVWRRAIPVTSAENEQPSAAEPTNPPTPKSAPLQKHNRAFSSPLGTPSMSSTWGRSPLSLPVTEEAWKAATTKNSLMDIADEPPPHIPTSISELRSEDGDRSKAPERRATPPQRAKYDPHRAFQQVTPQSTLPPQTASPAAPPVSIPSPYPTPRTNALALTTNKTPGHTPPGSVPPPAGPTMMPSRPPFPATYSSPLLPNATPFNQSMVATPQYAPPASMAPPLTPGMIHRGVNQPMQMPSTPSMTPMWAPQTPGSTGPIHGGYMRPQMPPVSAYQNNMMPQQQQQPSQPPLQLYMPQSGMLPPSPGVSPLMPPGMSKPFPPGPRTSIGSNGPMPMSMGYPSPQSQGPYMMSSPMLPPLPQQAQQQPLPHARIPQMPQGRGMPMQASPYQQIPPGAPGAYPHPW</sequence>
<feature type="compositionally biased region" description="Low complexity" evidence="1">
    <location>
        <begin position="47"/>
        <end position="62"/>
    </location>
</feature>
<feature type="compositionally biased region" description="Polar residues" evidence="1">
    <location>
        <begin position="700"/>
        <end position="726"/>
    </location>
</feature>
<keyword evidence="3" id="KW-1185">Reference proteome</keyword>
<reference evidence="2 3" key="1">
    <citation type="journal article" date="2011" name="PLoS Pathog.">
        <title>Endophytic Life Strategies Decoded by Genome and Transcriptome Analyses of the Mutualistic Root Symbiont Piriformospora indica.</title>
        <authorList>
            <person name="Zuccaro A."/>
            <person name="Lahrmann U."/>
            <person name="Guldener U."/>
            <person name="Langen G."/>
            <person name="Pfiffi S."/>
            <person name="Biedenkopf D."/>
            <person name="Wong P."/>
            <person name="Samans B."/>
            <person name="Grimm C."/>
            <person name="Basiewicz M."/>
            <person name="Murat C."/>
            <person name="Martin F."/>
            <person name="Kogel K.H."/>
        </authorList>
    </citation>
    <scope>NUCLEOTIDE SEQUENCE [LARGE SCALE GENOMIC DNA]</scope>
    <source>
        <strain evidence="2 3">DSM 11827</strain>
    </source>
</reference>
<feature type="compositionally biased region" description="Polar residues" evidence="1">
    <location>
        <begin position="64"/>
        <end position="85"/>
    </location>
</feature>
<accession>G4TBX4</accession>